<gene>
    <name evidence="5" type="ORF">AC578_982</name>
</gene>
<dbReference type="InterPro" id="IPR044053">
    <property type="entry name" value="AsaB-like"/>
</dbReference>
<name>A0A139HEE2_9PEZI</name>
<dbReference type="NCBIfam" id="NF041278">
    <property type="entry name" value="CmcJ_NvfI_EfuI"/>
    <property type="match status" value="1"/>
</dbReference>
<protein>
    <recommendedName>
        <fullName evidence="4">Amidase domain-containing protein</fullName>
    </recommendedName>
</protein>
<evidence type="ECO:0000313" key="5">
    <source>
        <dbReference type="EMBL" id="KXT00841.1"/>
    </source>
</evidence>
<dbReference type="SUPFAM" id="SSF75304">
    <property type="entry name" value="Amidase signature (AS) enzymes"/>
    <property type="match status" value="1"/>
</dbReference>
<feature type="region of interest" description="Disordered" evidence="3">
    <location>
        <begin position="305"/>
        <end position="329"/>
    </location>
</feature>
<dbReference type="InterPro" id="IPR036928">
    <property type="entry name" value="AS_sf"/>
</dbReference>
<comment type="caution">
    <text evidence="5">The sequence shown here is derived from an EMBL/GenBank/DDBJ whole genome shotgun (WGS) entry which is preliminary data.</text>
</comment>
<dbReference type="EMBL" id="LFZN01000066">
    <property type="protein sequence ID" value="KXT00841.1"/>
    <property type="molecule type" value="Genomic_DNA"/>
</dbReference>
<dbReference type="Gene3D" id="3.90.1300.10">
    <property type="entry name" value="Amidase signature (AS) domain"/>
    <property type="match status" value="1"/>
</dbReference>
<dbReference type="Proteomes" id="UP000070133">
    <property type="component" value="Unassembled WGS sequence"/>
</dbReference>
<keyword evidence="6" id="KW-1185">Reference proteome</keyword>
<dbReference type="PANTHER" id="PTHR34598:SF3">
    <property type="entry name" value="OXIDOREDUCTASE AN1597"/>
    <property type="match status" value="1"/>
</dbReference>
<comment type="similarity">
    <text evidence="2">Belongs to the asaB hydroxylase/desaturase family.</text>
</comment>
<dbReference type="STRING" id="321146.A0A139HEE2"/>
<evidence type="ECO:0000256" key="2">
    <source>
        <dbReference type="ARBA" id="ARBA00023604"/>
    </source>
</evidence>
<dbReference type="PANTHER" id="PTHR34598">
    <property type="entry name" value="BLL6449 PROTEIN"/>
    <property type="match status" value="1"/>
</dbReference>
<evidence type="ECO:0000256" key="3">
    <source>
        <dbReference type="SAM" id="MobiDB-lite"/>
    </source>
</evidence>
<feature type="domain" description="Amidase" evidence="4">
    <location>
        <begin position="570"/>
        <end position="748"/>
    </location>
</feature>
<organism evidence="5 6">
    <name type="scientific">Pseudocercospora eumusae</name>
    <dbReference type="NCBI Taxonomy" id="321146"/>
    <lineage>
        <taxon>Eukaryota</taxon>
        <taxon>Fungi</taxon>
        <taxon>Dikarya</taxon>
        <taxon>Ascomycota</taxon>
        <taxon>Pezizomycotina</taxon>
        <taxon>Dothideomycetes</taxon>
        <taxon>Dothideomycetidae</taxon>
        <taxon>Mycosphaerellales</taxon>
        <taxon>Mycosphaerellaceae</taxon>
        <taxon>Pseudocercospora</taxon>
    </lineage>
</organism>
<dbReference type="OrthoDB" id="412788at2759"/>
<proteinExistence type="inferred from homology"/>
<evidence type="ECO:0000259" key="4">
    <source>
        <dbReference type="Pfam" id="PF01425"/>
    </source>
</evidence>
<sequence>MPPASVTAPISYVGSVPDNEKAYHLMYGDTTDLPRTNIEHVWHDTIFQDVRARQPAFNFAHSGLAIRTLNTSMLYADFHDERKIREVYFKELEHHLQDFLNAKEVRFFRYGIRKRHVTFPVSSGQEYDFAQPTVIAHVDATSTSTWDEMLRQFGHRPGALHPARFQWVNVWKPLRGPVNDWPLCFCDPATIDVQDMETTDMVYPDYFTENLSLRFNSAQKWYYLSDHQPDEIIIFKQSDSDPSAVGGVPHCSFANPKASCDELPRNLIANTWHVLRRQNAPKSRQASIQTALHWSLVCSSSAIHHKAGSGEGTPHSRQGTHVGRGDNRDERLLLLRGGRRPAEDGNATVETWAFVPHADPPNAFPFLICLFAFVYFMADDHFTEHPLQYGVDGGIYFEVGSLEFVAFPGHKYGWLPIETTRQPLTVIPTDPGCPLTKAAFLKLINDIEHRDDVSQAPFRQLLLFWATRQGKIRLPQSLKSHLAEQNVEYVVVELQDAGRALSAGPYLWYDGRLGPIYRLYEDSHSTFIGSLRPGDEDLPLKPFRLAGHDSQTLCVPVPSRQPLLGNSLDHGRLTGKRILIKDIFDVRGLKMSACSRAFLRLATPSKRTAPAIQRLLDEGAAIVGTAKLSSMISREEPSECIDFCAPFNPRGDRSQSPAGSSSGSAAAIAAYDWLDYAIGSDSTGSTRRPAGVNGCFAIRLSTTALPAEGILPCFKLFDAPSLFCRDVNGMADFVQAWCGNSLESSARSAPVVIINSQ</sequence>
<dbReference type="AlphaFoldDB" id="A0A139HEE2"/>
<evidence type="ECO:0000256" key="1">
    <source>
        <dbReference type="ARBA" id="ARBA00023002"/>
    </source>
</evidence>
<dbReference type="Pfam" id="PF01425">
    <property type="entry name" value="Amidase"/>
    <property type="match status" value="1"/>
</dbReference>
<dbReference type="GO" id="GO:0016491">
    <property type="term" value="F:oxidoreductase activity"/>
    <property type="evidence" value="ECO:0007669"/>
    <property type="project" value="UniProtKB-KW"/>
</dbReference>
<keyword evidence="1" id="KW-0560">Oxidoreductase</keyword>
<reference evidence="5 6" key="1">
    <citation type="submission" date="2015-07" db="EMBL/GenBank/DDBJ databases">
        <title>Comparative genomics of the Sigatoka disease complex on banana suggests a link between parallel evolutionary changes in Pseudocercospora fijiensis and Pseudocercospora eumusae and increased virulence on the banana host.</title>
        <authorList>
            <person name="Chang T.-C."/>
            <person name="Salvucci A."/>
            <person name="Crous P.W."/>
            <person name="Stergiopoulos I."/>
        </authorList>
    </citation>
    <scope>NUCLEOTIDE SEQUENCE [LARGE SCALE GENOMIC DNA]</scope>
    <source>
        <strain evidence="5 6">CBS 114824</strain>
    </source>
</reference>
<dbReference type="InterPro" id="IPR023631">
    <property type="entry name" value="Amidase_dom"/>
</dbReference>
<evidence type="ECO:0000313" key="6">
    <source>
        <dbReference type="Proteomes" id="UP000070133"/>
    </source>
</evidence>
<accession>A0A139HEE2</accession>